<dbReference type="PANTHER" id="PTHR30024:SF47">
    <property type="entry name" value="TAURINE-BINDING PERIPLASMIC PROTEIN"/>
    <property type="match status" value="1"/>
</dbReference>
<evidence type="ECO:0000256" key="3">
    <source>
        <dbReference type="ARBA" id="ARBA00010742"/>
    </source>
</evidence>
<evidence type="ECO:0000256" key="5">
    <source>
        <dbReference type="ARBA" id="ARBA00022475"/>
    </source>
</evidence>
<dbReference type="eggNOG" id="COG0715">
    <property type="taxonomic scope" value="Bacteria"/>
</dbReference>
<evidence type="ECO:0000256" key="8">
    <source>
        <dbReference type="ARBA" id="ARBA00023136"/>
    </source>
</evidence>
<dbReference type="SUPFAM" id="SSF53850">
    <property type="entry name" value="Periplasmic binding protein-like II"/>
    <property type="match status" value="1"/>
</dbReference>
<proteinExistence type="inferred from homology"/>
<gene>
    <name evidence="10" type="ORF">C823_02337</name>
</gene>
<keyword evidence="4" id="KW-0813">Transport</keyword>
<evidence type="ECO:0000256" key="4">
    <source>
        <dbReference type="ARBA" id="ARBA00022448"/>
    </source>
</evidence>
<dbReference type="OrthoDB" id="9814375at2"/>
<dbReference type="PANTHER" id="PTHR30024">
    <property type="entry name" value="ALIPHATIC SULFONATES-BINDING PROTEIN-RELATED"/>
    <property type="match status" value="1"/>
</dbReference>
<evidence type="ECO:0000256" key="9">
    <source>
        <dbReference type="SAM" id="SignalP"/>
    </source>
</evidence>
<keyword evidence="5" id="KW-1003">Cell membrane</keyword>
<evidence type="ECO:0000256" key="2">
    <source>
        <dbReference type="ARBA" id="ARBA00004533"/>
    </source>
</evidence>
<evidence type="ECO:0000256" key="6">
    <source>
        <dbReference type="ARBA" id="ARBA00022519"/>
    </source>
</evidence>
<dbReference type="GO" id="GO:0042626">
    <property type="term" value="F:ATPase-coupled transmembrane transporter activity"/>
    <property type="evidence" value="ECO:0007669"/>
    <property type="project" value="InterPro"/>
</dbReference>
<organism evidence="10 11">
    <name type="scientific">Eubacterium plexicaudatum ASF492</name>
    <dbReference type="NCBI Taxonomy" id="1235802"/>
    <lineage>
        <taxon>Bacteria</taxon>
        <taxon>Bacillati</taxon>
        <taxon>Bacillota</taxon>
        <taxon>Clostridia</taxon>
        <taxon>Eubacteriales</taxon>
        <taxon>Eubacteriaceae</taxon>
        <taxon>Eubacterium</taxon>
    </lineage>
</organism>
<keyword evidence="11" id="KW-1185">Reference proteome</keyword>
<dbReference type="PATRIC" id="fig|1235802.3.peg.2475"/>
<evidence type="ECO:0000313" key="11">
    <source>
        <dbReference type="Proteomes" id="UP000012589"/>
    </source>
</evidence>
<evidence type="ECO:0000313" key="10">
    <source>
        <dbReference type="EMBL" id="EMZ27213.1"/>
    </source>
</evidence>
<dbReference type="EMBL" id="AQFT01000072">
    <property type="protein sequence ID" value="EMZ27213.1"/>
    <property type="molecule type" value="Genomic_DNA"/>
</dbReference>
<feature type="chain" id="PRO_5004114246" evidence="9">
    <location>
        <begin position="23"/>
        <end position="337"/>
    </location>
</feature>
<feature type="signal peptide" evidence="9">
    <location>
        <begin position="1"/>
        <end position="22"/>
    </location>
</feature>
<dbReference type="GO" id="GO:0042597">
    <property type="term" value="C:periplasmic space"/>
    <property type="evidence" value="ECO:0007669"/>
    <property type="project" value="UniProtKB-SubCell"/>
</dbReference>
<dbReference type="PROSITE" id="PS51257">
    <property type="entry name" value="PROKAR_LIPOPROTEIN"/>
    <property type="match status" value="1"/>
</dbReference>
<keyword evidence="6" id="KW-0997">Cell inner membrane</keyword>
<keyword evidence="8" id="KW-0472">Membrane</keyword>
<dbReference type="NCBIfam" id="TIGR01728">
    <property type="entry name" value="SsuA_fam"/>
    <property type="match status" value="1"/>
</dbReference>
<protein>
    <submittedName>
        <fullName evidence="10">Aliphatic sulfonates family ABC transporter, substrate-binding protein</fullName>
    </submittedName>
</protein>
<accession>N2AL26</accession>
<reference evidence="10 11" key="1">
    <citation type="journal article" date="2014" name="Genome Announc.">
        <title>Draft genome sequences of the altered schaedler flora, a defined bacterial community from gnotobiotic mice.</title>
        <authorList>
            <person name="Wannemuehler M.J."/>
            <person name="Overstreet A.M."/>
            <person name="Ward D.V."/>
            <person name="Phillips G.J."/>
        </authorList>
    </citation>
    <scope>NUCLEOTIDE SEQUENCE [LARGE SCALE GENOMIC DNA]</scope>
    <source>
        <strain evidence="10 11">ASF492</strain>
    </source>
</reference>
<comment type="caution">
    <text evidence="10">The sequence shown here is derived from an EMBL/GenBank/DDBJ whole genome shotgun (WGS) entry which is preliminary data.</text>
</comment>
<dbReference type="AlphaFoldDB" id="N2AL26"/>
<dbReference type="GO" id="GO:0005886">
    <property type="term" value="C:plasma membrane"/>
    <property type="evidence" value="ECO:0007669"/>
    <property type="project" value="UniProtKB-SubCell"/>
</dbReference>
<dbReference type="Pfam" id="PF13379">
    <property type="entry name" value="NMT1_2"/>
    <property type="match status" value="1"/>
</dbReference>
<keyword evidence="7 9" id="KW-0732">Signal</keyword>
<dbReference type="InterPro" id="IPR044527">
    <property type="entry name" value="NrtA/CpmA_ABC-bd_dom"/>
</dbReference>
<dbReference type="Proteomes" id="UP000012589">
    <property type="component" value="Unassembled WGS sequence"/>
</dbReference>
<evidence type="ECO:0000256" key="7">
    <source>
        <dbReference type="ARBA" id="ARBA00022729"/>
    </source>
</evidence>
<comment type="similarity">
    <text evidence="3">Belongs to the bacterial solute-binding protein SsuA/TauA family.</text>
</comment>
<sequence>MKKIMQKVAAGILLTGLCASLAACGKKGQNGDGTSAEKAEVRIAYFPNITHTQALVMKNKKTLEEKWKDTCDVSWTSFNAGPAEMEAIFAGEIDLGYIGPVPAVSANVKSDGDVKIISNTTNAGAVLLKRKDAGITSVADLAGKKVAVPQMGNTQHLCLLSLISDQGLKTVDAGGDVTVNASSNADILNLIDNGSVDAALVPEPWATTIENNGNAEVLLDYNEVFLEGNYPTAVVVASQDFIEERPDLVKQFLEAHEEATLYINENPQEARTIVNTEIQETTGKALDEEVIQNAFARMTVDTELNMDAIMKFAEISKNEGFIGEVPEESDVFTTEFH</sequence>
<dbReference type="Gene3D" id="3.40.190.10">
    <property type="entry name" value="Periplasmic binding protein-like II"/>
    <property type="match status" value="2"/>
</dbReference>
<evidence type="ECO:0000256" key="1">
    <source>
        <dbReference type="ARBA" id="ARBA00004418"/>
    </source>
</evidence>
<dbReference type="InterPro" id="IPR010067">
    <property type="entry name" value="ABC_SsuA_sub-bd"/>
</dbReference>
<dbReference type="STRING" id="1235802.C823_02337"/>
<dbReference type="HOGENOM" id="CLU_028871_10_0_9"/>
<dbReference type="CDD" id="cd13553">
    <property type="entry name" value="PBP2_NrtA_CpmA_like"/>
    <property type="match status" value="1"/>
</dbReference>
<comment type="subcellular location">
    <subcellularLocation>
        <location evidence="2">Cell inner membrane</location>
    </subcellularLocation>
    <subcellularLocation>
        <location evidence="1">Periplasm</location>
    </subcellularLocation>
</comment>
<name>N2AL26_9FIRM</name>